<organism evidence="2 3">
    <name type="scientific">Paenibacillus marchantiophytorum</name>
    <dbReference type="NCBI Taxonomy" id="1619310"/>
    <lineage>
        <taxon>Bacteria</taxon>
        <taxon>Bacillati</taxon>
        <taxon>Bacillota</taxon>
        <taxon>Bacilli</taxon>
        <taxon>Bacillales</taxon>
        <taxon>Paenibacillaceae</taxon>
        <taxon>Paenibacillus</taxon>
    </lineage>
</organism>
<accession>A0ABQ2BN21</accession>
<keyword evidence="1" id="KW-1133">Transmembrane helix</keyword>
<feature type="transmembrane region" description="Helical" evidence="1">
    <location>
        <begin position="6"/>
        <end position="31"/>
    </location>
</feature>
<dbReference type="EMBL" id="BMHE01000001">
    <property type="protein sequence ID" value="GGI43580.1"/>
    <property type="molecule type" value="Genomic_DNA"/>
</dbReference>
<evidence type="ECO:0000313" key="3">
    <source>
        <dbReference type="Proteomes" id="UP000615455"/>
    </source>
</evidence>
<dbReference type="RefSeq" id="WP_189006530.1">
    <property type="nucleotide sequence ID" value="NZ_BMHE01000001.1"/>
</dbReference>
<evidence type="ECO:0000256" key="1">
    <source>
        <dbReference type="SAM" id="Phobius"/>
    </source>
</evidence>
<keyword evidence="1" id="KW-0812">Transmembrane</keyword>
<evidence type="ECO:0000313" key="2">
    <source>
        <dbReference type="EMBL" id="GGI43580.1"/>
    </source>
</evidence>
<protein>
    <submittedName>
        <fullName evidence="2">Uncharacterized protein</fullName>
    </submittedName>
</protein>
<proteinExistence type="predicted"/>
<reference evidence="3" key="1">
    <citation type="journal article" date="2019" name="Int. J. Syst. Evol. Microbiol.">
        <title>The Global Catalogue of Microorganisms (GCM) 10K type strain sequencing project: providing services to taxonomists for standard genome sequencing and annotation.</title>
        <authorList>
            <consortium name="The Broad Institute Genomics Platform"/>
            <consortium name="The Broad Institute Genome Sequencing Center for Infectious Disease"/>
            <person name="Wu L."/>
            <person name="Ma J."/>
        </authorList>
    </citation>
    <scope>NUCLEOTIDE SEQUENCE [LARGE SCALE GENOMIC DNA]</scope>
    <source>
        <strain evidence="3">CGMCC 1.15043</strain>
    </source>
</reference>
<keyword evidence="3" id="KW-1185">Reference proteome</keyword>
<name>A0ABQ2BN21_9BACL</name>
<sequence length="68" mass="7652">MWSSFIGLIPSGLVVLCTLLSYVVPLGIYWINQTLHKYGDPPWMQTADPEQVSQQPANYGEALLQENE</sequence>
<gene>
    <name evidence="2" type="ORF">GCM10008018_02830</name>
</gene>
<comment type="caution">
    <text evidence="2">The sequence shown here is derived from an EMBL/GenBank/DDBJ whole genome shotgun (WGS) entry which is preliminary data.</text>
</comment>
<dbReference type="Proteomes" id="UP000615455">
    <property type="component" value="Unassembled WGS sequence"/>
</dbReference>
<keyword evidence="1" id="KW-0472">Membrane</keyword>